<feature type="region of interest" description="Disordered" evidence="1">
    <location>
        <begin position="745"/>
        <end position="940"/>
    </location>
</feature>
<dbReference type="GeneID" id="54581364"/>
<feature type="compositionally biased region" description="Polar residues" evidence="1">
    <location>
        <begin position="300"/>
        <end position="311"/>
    </location>
</feature>
<feature type="region of interest" description="Disordered" evidence="1">
    <location>
        <begin position="62"/>
        <end position="104"/>
    </location>
</feature>
<name>A0A6A6IR74_9PLEO</name>
<evidence type="ECO:0000313" key="2">
    <source>
        <dbReference type="EMBL" id="KAF2252876.1"/>
    </source>
</evidence>
<dbReference type="AlphaFoldDB" id="A0A6A6IR74"/>
<feature type="region of interest" description="Disordered" evidence="1">
    <location>
        <begin position="246"/>
        <end position="265"/>
    </location>
</feature>
<sequence length="1003" mass="112081">MLIDVNLRRISLGFHACNRMCISSGQYLPFPRHQHPSCYYGVRREREWGKRTTFSFVNERRKEERTGFKAEQEGSKEEKGRQTDGIEERGPEEMAKEETVGGTVEPDGAHYLQDFFTPSLTRGVPKQAVLQATSSQEPIAIGNGNDQHDYDPFEFILSSNESPDASDSALPAETALSLPNETDSDNPHREAPSGPETEVHSIDAESVPDDPVVIAMKAPETLKPDVCDGPLPGQASHADHVVDARPYKETTSTDPPSSLPFQVGRKTRRASEISRQLECEQQGTISKITDRAVESRETENSGSARKAQQTAHSSATKLVLALLNKHFRKKKWPTVQDGILGLNHMISRKEGYCATVLEEFKDSLKIAKRGDHGRVAKLYRERLSETQNSLPRLKTALELLEQEAADGLALQSWEQLRQRLTQRSARSPTRREKLQVEAADHGRVMTLAHSSGSHDDAATSGKSVVNGGSKNASDFSLSTLHPLYLPYSVQNQLLRNVLDSMKRALFVFGMSRFPRVMEAQCWHWAAAINVIAYTRMFRLSARNDIANGRSTDVLSCLPKKTKHELLDIFLPLQGEMRSLQLLRNAYAHERQSLDTSMIKDALIDMKTLAHALHALKLRRRLDFYHEWILGYESRYQAQKKEHVEGALRELDQIASEKKMGEDRFQREKAKLEERFAVESRKLADKIESQRRALQARGNRVVERYERQDRLTRDELAASLTSSLTPSGLGLDEFIKLAESLGMSFSTSEPSAVDTKPTSSGGCGNSKPAEAVPQTSAQFQTRVDGGTDVGGNECDPIGESDAHPDDTRAATELDTFSAIDARKSSCRRLTEDTAGGMRRRRPWVRQRRGRFSSRYSPLANAAATSRPETPTQKNASNKHDGAAFSNSNAPVSDDALPATRSTSGPRPTEARRRHMIARSALSSPGYTSRPARPSRPSVCDHSVRPIQRNRCAPAAHPYRTRRTSPATDTRTPIRYYNSVRVKFRRGMANPRPRQVRSNKCRGKT</sequence>
<gene>
    <name evidence="2" type="ORF">BU26DRAFT_515301</name>
</gene>
<dbReference type="RefSeq" id="XP_033687880.1">
    <property type="nucleotide sequence ID" value="XM_033828034.1"/>
</dbReference>
<feature type="compositionally biased region" description="Basic residues" evidence="1">
    <location>
        <begin position="992"/>
        <end position="1003"/>
    </location>
</feature>
<feature type="region of interest" description="Disordered" evidence="1">
    <location>
        <begin position="984"/>
        <end position="1003"/>
    </location>
</feature>
<feature type="compositionally biased region" description="Basic and acidic residues" evidence="1">
    <location>
        <begin position="819"/>
        <end position="830"/>
    </location>
</feature>
<dbReference type="Proteomes" id="UP000800094">
    <property type="component" value="Unassembled WGS sequence"/>
</dbReference>
<feature type="compositionally biased region" description="Polar residues" evidence="1">
    <location>
        <begin position="861"/>
        <end position="874"/>
    </location>
</feature>
<feature type="compositionally biased region" description="Basic and acidic residues" evidence="1">
    <location>
        <begin position="185"/>
        <end position="203"/>
    </location>
</feature>
<feature type="compositionally biased region" description="Polar residues" evidence="1">
    <location>
        <begin position="745"/>
        <end position="759"/>
    </location>
</feature>
<feature type="region of interest" description="Disordered" evidence="1">
    <location>
        <begin position="955"/>
        <end position="974"/>
    </location>
</feature>
<evidence type="ECO:0000256" key="1">
    <source>
        <dbReference type="SAM" id="MobiDB-lite"/>
    </source>
</evidence>
<evidence type="ECO:0000313" key="3">
    <source>
        <dbReference type="Proteomes" id="UP000800094"/>
    </source>
</evidence>
<feature type="compositionally biased region" description="Basic and acidic residues" evidence="1">
    <location>
        <begin position="62"/>
        <end position="99"/>
    </location>
</feature>
<feature type="compositionally biased region" description="Basic and acidic residues" evidence="1">
    <location>
        <begin position="799"/>
        <end position="810"/>
    </location>
</feature>
<feature type="region of interest" description="Disordered" evidence="1">
    <location>
        <begin position="177"/>
        <end position="205"/>
    </location>
</feature>
<feature type="compositionally biased region" description="Basic and acidic residues" evidence="1">
    <location>
        <begin position="289"/>
        <end position="299"/>
    </location>
</feature>
<accession>A0A6A6IR74</accession>
<dbReference type="EMBL" id="ML987191">
    <property type="protein sequence ID" value="KAF2252876.1"/>
    <property type="molecule type" value="Genomic_DNA"/>
</dbReference>
<reference evidence="2" key="1">
    <citation type="journal article" date="2020" name="Stud. Mycol.">
        <title>101 Dothideomycetes genomes: a test case for predicting lifestyles and emergence of pathogens.</title>
        <authorList>
            <person name="Haridas S."/>
            <person name="Albert R."/>
            <person name="Binder M."/>
            <person name="Bloem J."/>
            <person name="Labutti K."/>
            <person name="Salamov A."/>
            <person name="Andreopoulos B."/>
            <person name="Baker S."/>
            <person name="Barry K."/>
            <person name="Bills G."/>
            <person name="Bluhm B."/>
            <person name="Cannon C."/>
            <person name="Castanera R."/>
            <person name="Culley D."/>
            <person name="Daum C."/>
            <person name="Ezra D."/>
            <person name="Gonzalez J."/>
            <person name="Henrissat B."/>
            <person name="Kuo A."/>
            <person name="Liang C."/>
            <person name="Lipzen A."/>
            <person name="Lutzoni F."/>
            <person name="Magnuson J."/>
            <person name="Mondo S."/>
            <person name="Nolan M."/>
            <person name="Ohm R."/>
            <person name="Pangilinan J."/>
            <person name="Park H.-J."/>
            <person name="Ramirez L."/>
            <person name="Alfaro M."/>
            <person name="Sun H."/>
            <person name="Tritt A."/>
            <person name="Yoshinaga Y."/>
            <person name="Zwiers L.-H."/>
            <person name="Turgeon B."/>
            <person name="Goodwin S."/>
            <person name="Spatafora J."/>
            <person name="Crous P."/>
            <person name="Grigoriev I."/>
        </authorList>
    </citation>
    <scope>NUCLEOTIDE SEQUENCE</scope>
    <source>
        <strain evidence="2">CBS 122368</strain>
    </source>
</reference>
<protein>
    <submittedName>
        <fullName evidence="2">Uncharacterized protein</fullName>
    </submittedName>
</protein>
<feature type="region of interest" description="Disordered" evidence="1">
    <location>
        <begin position="289"/>
        <end position="311"/>
    </location>
</feature>
<organism evidence="2 3">
    <name type="scientific">Trematosphaeria pertusa</name>
    <dbReference type="NCBI Taxonomy" id="390896"/>
    <lineage>
        <taxon>Eukaryota</taxon>
        <taxon>Fungi</taxon>
        <taxon>Dikarya</taxon>
        <taxon>Ascomycota</taxon>
        <taxon>Pezizomycotina</taxon>
        <taxon>Dothideomycetes</taxon>
        <taxon>Pleosporomycetidae</taxon>
        <taxon>Pleosporales</taxon>
        <taxon>Massarineae</taxon>
        <taxon>Trematosphaeriaceae</taxon>
        <taxon>Trematosphaeria</taxon>
    </lineage>
</organism>
<feature type="compositionally biased region" description="Basic residues" evidence="1">
    <location>
        <begin position="836"/>
        <end position="850"/>
    </location>
</feature>
<keyword evidence="3" id="KW-1185">Reference proteome</keyword>
<proteinExistence type="predicted"/>
<dbReference type="OrthoDB" id="3800826at2759"/>
<feature type="compositionally biased region" description="Polar residues" evidence="1">
    <location>
        <begin position="249"/>
        <end position="260"/>
    </location>
</feature>